<evidence type="ECO:0000313" key="3">
    <source>
        <dbReference type="EMBL" id="KAG9454501.1"/>
    </source>
</evidence>
<gene>
    <name evidence="3" type="ORF">H6P81_007405</name>
</gene>
<dbReference type="PANTHER" id="PTHR35287">
    <property type="entry name" value="SI:ZFOS-911D5.4"/>
    <property type="match status" value="1"/>
</dbReference>
<proteinExistence type="predicted"/>
<reference evidence="3 4" key="1">
    <citation type="submission" date="2021-07" db="EMBL/GenBank/DDBJ databases">
        <title>The Aristolochia fimbriata genome: insights into angiosperm evolution, floral development and chemical biosynthesis.</title>
        <authorList>
            <person name="Jiao Y."/>
        </authorList>
    </citation>
    <scope>NUCLEOTIDE SEQUENCE [LARGE SCALE GENOMIC DNA]</scope>
    <source>
        <strain evidence="3">IBCAS-2021</strain>
        <tissue evidence="3">Leaf</tissue>
    </source>
</reference>
<dbReference type="PROSITE" id="PS50965">
    <property type="entry name" value="NERD"/>
    <property type="match status" value="1"/>
</dbReference>
<organism evidence="3 4">
    <name type="scientific">Aristolochia fimbriata</name>
    <name type="common">White veined hardy Dutchman's pipe vine</name>
    <dbReference type="NCBI Taxonomy" id="158543"/>
    <lineage>
        <taxon>Eukaryota</taxon>
        <taxon>Viridiplantae</taxon>
        <taxon>Streptophyta</taxon>
        <taxon>Embryophyta</taxon>
        <taxon>Tracheophyta</taxon>
        <taxon>Spermatophyta</taxon>
        <taxon>Magnoliopsida</taxon>
        <taxon>Magnoliidae</taxon>
        <taxon>Piperales</taxon>
        <taxon>Aristolochiaceae</taxon>
        <taxon>Aristolochia</taxon>
    </lineage>
</organism>
<accession>A0AAV7F3S8</accession>
<keyword evidence="4" id="KW-1185">Reference proteome</keyword>
<dbReference type="AlphaFoldDB" id="A0AAV7F3S8"/>
<keyword evidence="1" id="KW-0732">Signal</keyword>
<comment type="caution">
    <text evidence="3">The sequence shown here is derived from an EMBL/GenBank/DDBJ whole genome shotgun (WGS) entry which is preliminary data.</text>
</comment>
<evidence type="ECO:0000313" key="4">
    <source>
        <dbReference type="Proteomes" id="UP000825729"/>
    </source>
</evidence>
<dbReference type="Pfam" id="PF08378">
    <property type="entry name" value="NERD"/>
    <property type="match status" value="1"/>
</dbReference>
<dbReference type="PANTHER" id="PTHR35287:SF1">
    <property type="entry name" value="SI:ZFOS-911D5.4"/>
    <property type="match status" value="1"/>
</dbReference>
<dbReference type="Proteomes" id="UP000825729">
    <property type="component" value="Unassembled WGS sequence"/>
</dbReference>
<dbReference type="InterPro" id="IPR011528">
    <property type="entry name" value="NERD"/>
</dbReference>
<feature type="signal peptide" evidence="1">
    <location>
        <begin position="1"/>
        <end position="20"/>
    </location>
</feature>
<feature type="domain" description="NERD" evidence="2">
    <location>
        <begin position="30"/>
        <end position="147"/>
    </location>
</feature>
<evidence type="ECO:0000256" key="1">
    <source>
        <dbReference type="SAM" id="SignalP"/>
    </source>
</evidence>
<feature type="chain" id="PRO_5043675510" description="NERD domain-containing protein" evidence="1">
    <location>
        <begin position="21"/>
        <end position="327"/>
    </location>
</feature>
<protein>
    <recommendedName>
        <fullName evidence="2">NERD domain-containing protein</fullName>
    </recommendedName>
</protein>
<evidence type="ECO:0000259" key="2">
    <source>
        <dbReference type="PROSITE" id="PS50965"/>
    </source>
</evidence>
<sequence length="327" mass="37051">MWLQILCGLVALRCLRFLFSDDEEVYVEKSVSDAIFHVANRIEKLCGGKVYVGLRIPDADTGTKQTIDMVLVTKGVAMVIAVRNFSGSVDVDDTGNWVCKEKNKHRAARHPDPVVEARQQVAILESYLEQRGLNLPEGYLIPRVVLPSPTCRPTYAISDLPEVITSDKWVELKPEPKSGFSNWIKDAFRVGKGEMHDGILQQLHFILRTAPMWDRLELKSDRTLLGEFSDFKGGREDMQALRNVRRSKVGHLTVQKSSIFGVLGRSVVHVLYFPRDYRTEGTSTPEWKDATVRSSTEVLFQPIDSKKGTVDLIWTCFKIPLLLQYTL</sequence>
<dbReference type="EMBL" id="JAINDJ010000003">
    <property type="protein sequence ID" value="KAG9454501.1"/>
    <property type="molecule type" value="Genomic_DNA"/>
</dbReference>
<name>A0AAV7F3S8_ARIFI</name>